<organism evidence="8 9">
    <name type="scientific">Reichenbachiella agariperforans</name>
    <dbReference type="NCBI Taxonomy" id="156994"/>
    <lineage>
        <taxon>Bacteria</taxon>
        <taxon>Pseudomonadati</taxon>
        <taxon>Bacteroidota</taxon>
        <taxon>Cytophagia</taxon>
        <taxon>Cytophagales</taxon>
        <taxon>Reichenbachiellaceae</taxon>
        <taxon>Reichenbachiella</taxon>
    </lineage>
</organism>
<dbReference type="Gene3D" id="3.40.50.2300">
    <property type="match status" value="1"/>
</dbReference>
<keyword evidence="1 5" id="KW-0597">Phosphoprotein</keyword>
<feature type="domain" description="Response regulatory" evidence="7">
    <location>
        <begin position="3"/>
        <end position="119"/>
    </location>
</feature>
<sequence>MINILIADDHQVIVEGLKALLSNENSIHIVGHAHNGNEVIDQLQTQAVNVVLLDINMPELDGLETTKLIRKNYPLTKVLILSMYNKPEFIRNLIEIGAHGYVLKNTPKDELITAIKAVHAGEQHFSAEVKDTIMESLKTKGHVGPAYLTDRERDVVRLLADGLTTNEIAEKLFISTHTVDTHRKNLMTKLNQKNIASLIKYAVEKGYAGEQFN</sequence>
<evidence type="ECO:0000256" key="5">
    <source>
        <dbReference type="PROSITE-ProRule" id="PRU00169"/>
    </source>
</evidence>
<dbReference type="PROSITE" id="PS50110">
    <property type="entry name" value="RESPONSE_REGULATORY"/>
    <property type="match status" value="1"/>
</dbReference>
<dbReference type="CDD" id="cd17535">
    <property type="entry name" value="REC_NarL-like"/>
    <property type="match status" value="1"/>
</dbReference>
<evidence type="ECO:0000256" key="3">
    <source>
        <dbReference type="ARBA" id="ARBA00023125"/>
    </source>
</evidence>
<dbReference type="PANTHER" id="PTHR43214">
    <property type="entry name" value="TWO-COMPONENT RESPONSE REGULATOR"/>
    <property type="match status" value="1"/>
</dbReference>
<dbReference type="PRINTS" id="PR00038">
    <property type="entry name" value="HTHLUXR"/>
</dbReference>
<name>A0A1M6PVQ3_REIAG</name>
<evidence type="ECO:0000259" key="7">
    <source>
        <dbReference type="PROSITE" id="PS50110"/>
    </source>
</evidence>
<evidence type="ECO:0000259" key="6">
    <source>
        <dbReference type="PROSITE" id="PS50043"/>
    </source>
</evidence>
<dbReference type="SMART" id="SM00421">
    <property type="entry name" value="HTH_LUXR"/>
    <property type="match status" value="1"/>
</dbReference>
<dbReference type="Pfam" id="PF00196">
    <property type="entry name" value="GerE"/>
    <property type="match status" value="1"/>
</dbReference>
<feature type="domain" description="HTH luxR-type" evidence="6">
    <location>
        <begin position="141"/>
        <end position="206"/>
    </location>
</feature>
<dbReference type="InterPro" id="IPR058245">
    <property type="entry name" value="NreC/VraR/RcsB-like_REC"/>
</dbReference>
<dbReference type="AlphaFoldDB" id="A0A1M6PVQ3"/>
<protein>
    <submittedName>
        <fullName evidence="8">Two component transcriptional regulator, LuxR family</fullName>
    </submittedName>
</protein>
<accession>A0A1M6PVQ3</accession>
<dbReference type="InterPro" id="IPR016032">
    <property type="entry name" value="Sig_transdc_resp-reg_C-effctor"/>
</dbReference>
<dbReference type="CDD" id="cd06170">
    <property type="entry name" value="LuxR_C_like"/>
    <property type="match status" value="1"/>
</dbReference>
<keyword evidence="3" id="KW-0238">DNA-binding</keyword>
<dbReference type="GO" id="GO:0003677">
    <property type="term" value="F:DNA binding"/>
    <property type="evidence" value="ECO:0007669"/>
    <property type="project" value="UniProtKB-KW"/>
</dbReference>
<dbReference type="InterPro" id="IPR000792">
    <property type="entry name" value="Tscrpt_reg_LuxR_C"/>
</dbReference>
<evidence type="ECO:0000256" key="1">
    <source>
        <dbReference type="ARBA" id="ARBA00022553"/>
    </source>
</evidence>
<evidence type="ECO:0000313" key="9">
    <source>
        <dbReference type="Proteomes" id="UP000184474"/>
    </source>
</evidence>
<reference evidence="9" key="1">
    <citation type="submission" date="2016-11" db="EMBL/GenBank/DDBJ databases">
        <authorList>
            <person name="Varghese N."/>
            <person name="Submissions S."/>
        </authorList>
    </citation>
    <scope>NUCLEOTIDE SEQUENCE [LARGE SCALE GENOMIC DNA]</scope>
    <source>
        <strain evidence="9">DSM 26134</strain>
    </source>
</reference>
<dbReference type="PROSITE" id="PS00622">
    <property type="entry name" value="HTH_LUXR_1"/>
    <property type="match status" value="1"/>
</dbReference>
<feature type="modified residue" description="4-aspartylphosphate" evidence="5">
    <location>
        <position position="54"/>
    </location>
</feature>
<dbReference type="InterPro" id="IPR039420">
    <property type="entry name" value="WalR-like"/>
</dbReference>
<proteinExistence type="predicted"/>
<evidence type="ECO:0000256" key="2">
    <source>
        <dbReference type="ARBA" id="ARBA00023015"/>
    </source>
</evidence>
<keyword evidence="4" id="KW-0804">Transcription</keyword>
<evidence type="ECO:0000256" key="4">
    <source>
        <dbReference type="ARBA" id="ARBA00023163"/>
    </source>
</evidence>
<gene>
    <name evidence="8" type="ORF">SAMN04488028_10360</name>
</gene>
<dbReference type="SUPFAM" id="SSF52172">
    <property type="entry name" value="CheY-like"/>
    <property type="match status" value="1"/>
</dbReference>
<dbReference type="GO" id="GO:0000160">
    <property type="term" value="P:phosphorelay signal transduction system"/>
    <property type="evidence" value="ECO:0007669"/>
    <property type="project" value="InterPro"/>
</dbReference>
<dbReference type="SUPFAM" id="SSF46894">
    <property type="entry name" value="C-terminal effector domain of the bipartite response regulators"/>
    <property type="match status" value="1"/>
</dbReference>
<dbReference type="InterPro" id="IPR011006">
    <property type="entry name" value="CheY-like_superfamily"/>
</dbReference>
<dbReference type="PANTHER" id="PTHR43214:SF41">
    <property type="entry name" value="NITRATE_NITRITE RESPONSE REGULATOR PROTEIN NARP"/>
    <property type="match status" value="1"/>
</dbReference>
<dbReference type="EMBL" id="FRAA01000003">
    <property type="protein sequence ID" value="SHK12001.1"/>
    <property type="molecule type" value="Genomic_DNA"/>
</dbReference>
<dbReference type="Proteomes" id="UP000184474">
    <property type="component" value="Unassembled WGS sequence"/>
</dbReference>
<dbReference type="Pfam" id="PF00072">
    <property type="entry name" value="Response_reg"/>
    <property type="match status" value="1"/>
</dbReference>
<keyword evidence="2" id="KW-0805">Transcription regulation</keyword>
<dbReference type="GO" id="GO:0006355">
    <property type="term" value="P:regulation of DNA-templated transcription"/>
    <property type="evidence" value="ECO:0007669"/>
    <property type="project" value="InterPro"/>
</dbReference>
<dbReference type="PROSITE" id="PS50043">
    <property type="entry name" value="HTH_LUXR_2"/>
    <property type="match status" value="1"/>
</dbReference>
<dbReference type="InterPro" id="IPR001789">
    <property type="entry name" value="Sig_transdc_resp-reg_receiver"/>
</dbReference>
<dbReference type="STRING" id="156994.SAMN04488028_10360"/>
<keyword evidence="9" id="KW-1185">Reference proteome</keyword>
<dbReference type="RefSeq" id="WP_073121958.1">
    <property type="nucleotide sequence ID" value="NZ_FRAA01000003.1"/>
</dbReference>
<dbReference type="SMART" id="SM00448">
    <property type="entry name" value="REC"/>
    <property type="match status" value="1"/>
</dbReference>
<evidence type="ECO:0000313" key="8">
    <source>
        <dbReference type="EMBL" id="SHK12001.1"/>
    </source>
</evidence>